<dbReference type="Proteomes" id="UP001176517">
    <property type="component" value="Unassembled WGS sequence"/>
</dbReference>
<feature type="region of interest" description="Disordered" evidence="5">
    <location>
        <begin position="764"/>
        <end position="808"/>
    </location>
</feature>
<dbReference type="EMBL" id="JAPDMZ010000026">
    <property type="protein sequence ID" value="KAK0555494.1"/>
    <property type="molecule type" value="Genomic_DNA"/>
</dbReference>
<dbReference type="Pfam" id="PF19418">
    <property type="entry name" value="DEPDC5_CTD"/>
    <property type="match status" value="1"/>
</dbReference>
<name>A0AAN6GT99_9BASI</name>
<dbReference type="SUPFAM" id="SSF46785">
    <property type="entry name" value="Winged helix' DNA-binding domain"/>
    <property type="match status" value="1"/>
</dbReference>
<dbReference type="GO" id="GO:0010508">
    <property type="term" value="P:positive regulation of autophagy"/>
    <property type="evidence" value="ECO:0007669"/>
    <property type="project" value="TreeGrafter"/>
</dbReference>
<feature type="compositionally biased region" description="Low complexity" evidence="5">
    <location>
        <begin position="1300"/>
        <end position="1323"/>
    </location>
</feature>
<feature type="region of interest" description="Disordered" evidence="5">
    <location>
        <begin position="16"/>
        <end position="89"/>
    </location>
</feature>
<organism evidence="7 8">
    <name type="scientific">Tilletia horrida</name>
    <dbReference type="NCBI Taxonomy" id="155126"/>
    <lineage>
        <taxon>Eukaryota</taxon>
        <taxon>Fungi</taxon>
        <taxon>Dikarya</taxon>
        <taxon>Basidiomycota</taxon>
        <taxon>Ustilaginomycotina</taxon>
        <taxon>Exobasidiomycetes</taxon>
        <taxon>Tilletiales</taxon>
        <taxon>Tilletiaceae</taxon>
        <taxon>Tilletia</taxon>
    </lineage>
</organism>
<evidence type="ECO:0000313" key="7">
    <source>
        <dbReference type="EMBL" id="KAK0555494.1"/>
    </source>
</evidence>
<feature type="region of interest" description="Disordered" evidence="5">
    <location>
        <begin position="971"/>
        <end position="1014"/>
    </location>
</feature>
<feature type="domain" description="DEP" evidence="6">
    <location>
        <begin position="1974"/>
        <end position="2049"/>
    </location>
</feature>
<feature type="region of interest" description="Disordered" evidence="5">
    <location>
        <begin position="1491"/>
        <end position="1578"/>
    </location>
</feature>
<feature type="region of interest" description="Disordered" evidence="5">
    <location>
        <begin position="1266"/>
        <end position="1380"/>
    </location>
</feature>
<feature type="compositionally biased region" description="Polar residues" evidence="5">
    <location>
        <begin position="21"/>
        <end position="43"/>
    </location>
</feature>
<dbReference type="InterPro" id="IPR000591">
    <property type="entry name" value="DEP_dom"/>
</dbReference>
<feature type="compositionally biased region" description="Low complexity" evidence="5">
    <location>
        <begin position="1282"/>
        <end position="1292"/>
    </location>
</feature>
<feature type="region of interest" description="Disordered" evidence="5">
    <location>
        <begin position="2057"/>
        <end position="2088"/>
    </location>
</feature>
<dbReference type="InterPro" id="IPR048255">
    <property type="entry name" value="IML1_N"/>
</dbReference>
<sequence length="2385" mass="261942">MTTASPSIGSAAVLTGAAASVTGTSSFTNSRQSRSRTAATTPAHQGRPFSLSPFPHSTSTRAPRDRSTSSYHQNIGRRPRSSRQEREDDEPEIIVTVRIHERSYSDQEVIISAECITLLPAFSYESDLVELMPITPDSTENQAGSTSAADPDTSDSNHEHLGVGSSSGANSNHNTRHRSRARDRDRDRARHYNKKNPTYVDKRGRSRNPPTHDHHHHHHHRHGKKDTAPKYFLFKAKPDPSPHDQRFQISVHDSIANAFGFKAYSRARIRKVSSQQETLDHIELTFREQYVGRAEMWRLAMSLEDRCVYVGQKINFAGIVRATVTRLWINERRVHCGYVAANTKPIFRSESAKINLFIQLAREMWEFDEDGELYYEKCLTGFIPALLKRWRAAETNHVISVILFARVFYDEHEVVMLRQRHPSNVNGDPTNPASTHSAPEIPIRQDAQGRYYADYFKVVLDLESHPDWAGVMEHLKEEFFRFQHDILLIRKPHHCDLNSTNAPTSDTLETEKSRIVQETPLYKSGYQDSRALRLVLREQVALAGSLSYSYEGSILEAINLTLNPFDEHFIDRDLTRTGLSLIFVTAGTGHFEVDKKMLRVTTERMIECGIGLDLVCLTKMPLHSVPLFKFRSELPDPVDYHYPDRWDQAGTNFGRPPTAHRPSIPTTVAHPQLWAPKNATVQAPDPLYFDSARSSVSGNSALQSPQITTSSAASTFGRASTNAAAIAAAMSSSNMSSGTANTISAAAGRAATAANAPSAAMPVKGAAGQASSQSTSHGTKTQAQYSKASVPASTSSQQVITSGKPHSSHHLNLNLLGPSQIEFYSMPHWIDCSFYNLQMDKPFRADRFVPRCKMFEVQMMGIMENELADISIPYLDERVPVKVAGGGPNGKGGGKNSMPGTPGVGLPRLSSKIGAGAGLVMPGSSTVMSPYGLGTGYGSFGLGTTAGATLTNANIGLAAAAGAQRTSKLSSTNSIASSTTSNAAGGGGAGSYFDDVPGGGSTSNVLQERKERAERQLARDQFDEELFRPAEPAHTSGLINAQGQVVLYGTGADPRILVGEGPSGAAGAAPAAYKPWSGSTDSQQQVYAGQSPNRVPPGMRVSAQPSRPQSPRPISSRVPHPSVTVHKRDEPSSISPEKHPLPPASRRVTLLSTNDRRQPVSSRIANPAGAAGTRPTVNTNDSNASNTDANEPTSPDSTTVTDSPFRPFRLLMSRTASQAGSIYSVTSTTPTVRRGRAAPGTYDWMGKAMPAEATPDSAAVIWMPNGMKEEDGSDGHGESADESTSTTASGAARSQRHEQNTTTKSSDANSSSVSNSSKLTSGTDARAGSPLPPVSPHASLVVRRSRPGSRDSPAERNSPIFKGRMLSPAPPPGRPQSAILPQEENPIRNAAAAHQHPAPKSMADLLRRGLSWWGAGSGPASPTSTRPSASIHSVEVAGSSSSSALGAKLDTSGEAYRTLQEKLTAAARSTSSVSGGHHAIGPYLLGAGGAVGGTSSTSKKRPPTRPSVSITSPEVPKVINPRQISVDIKKKSRPSHPSLATSPTSTPIAIGPQTPTSRTSQDHIHGQSQREVWEQNAQEAERVRQGALESERARQMIAAQIRIEKQTLVNPSNPHKNRATFSSQLGRWQHLFPTRTNRHTVKWLSMTSPACLPLTTLYLPLEADLAAHWKESPYTITASTDAHSILTKRNATTAPAVAIVREMASQRLAQGFQFIVPSAGWNNDEHLASLRAFDSRSSRNFVLKHHPSDLFQAGILTSGHPVFLSLPNEIHQIWCDQGLVKVKRYLRNTEYDTSPIEYACFIWPRNSPSYQTVHASFKYPDSASYDWNYLDSIISGVEEPRFTESLRYWRTRFVVVPSEDPPKEGKSANGLPLSDEEVRLMGMDKLADLFMKARFRFQAQHPGERGRANKGWDLRFLPTSLDPAASVHDENFMRALEQFVQERAKERERDTGVPAKGKRIVDLDLAEIVKEMWKEDGLKIHDRLWHRIWYSDAFTGAEFVTWLCRKFDDVKSREEGVEWGTKLQQLGLFEHAGKARAFIDGHAFYSVRPEWASSQPSKWYNKARQHQQTHSASRKPGMSDGSPAAHRRRRVQMSHTLYVDLASGRKSDRYETAVLHHDIAHNPANGFNFQVHWLGTTARFVEDTIRNWTATVERYGLRLIEAPVGQIKDISKHNPFQAPMHIKLAVAPPPIESYAHLLPVHVIPEQYFEYELLRGFGFILDQEAADRYPDNIEIVYESRPPRFDYSQFVHRSGIAFVQVVGGEAGFLWLNNRLFTSHLPASSRVQNQRAASRGGADLLAQTPTANVTAQAQADAELLRQDLTEFCADREELLFFYEEVRQKLQERADSARQAQASAIPATPVPEGTDSAAIKRKRHKDSDILWAK</sequence>
<dbReference type="GO" id="GO:0005096">
    <property type="term" value="F:GTPase activator activity"/>
    <property type="evidence" value="ECO:0007669"/>
    <property type="project" value="InterPro"/>
</dbReference>
<protein>
    <recommendedName>
        <fullName evidence="3">Vacuolar membrane-associated protein IML1</fullName>
    </recommendedName>
    <alternativeName>
        <fullName evidence="4">Vacuolar membrane-associated protein iml1</fullName>
    </alternativeName>
</protein>
<comment type="caution">
    <text evidence="7">The sequence shown here is derived from an EMBL/GenBank/DDBJ whole genome shotgun (WGS) entry which is preliminary data.</text>
</comment>
<comment type="subcellular location">
    <subcellularLocation>
        <location evidence="1">Vacuole membrane</location>
        <topology evidence="1">Peripheral membrane protein</topology>
    </subcellularLocation>
</comment>
<dbReference type="Pfam" id="PF12257">
    <property type="entry name" value="IML1"/>
    <property type="match status" value="1"/>
</dbReference>
<feature type="region of interest" description="Disordered" evidence="5">
    <location>
        <begin position="2346"/>
        <end position="2385"/>
    </location>
</feature>
<evidence type="ECO:0000256" key="5">
    <source>
        <dbReference type="SAM" id="MobiDB-lite"/>
    </source>
</evidence>
<feature type="compositionally biased region" description="Low complexity" evidence="5">
    <location>
        <begin position="1063"/>
        <end position="1072"/>
    </location>
</feature>
<evidence type="ECO:0000256" key="1">
    <source>
        <dbReference type="ARBA" id="ARBA00004148"/>
    </source>
</evidence>
<feature type="compositionally biased region" description="Basic and acidic residues" evidence="5">
    <location>
        <begin position="1267"/>
        <end position="1279"/>
    </location>
</feature>
<dbReference type="GO" id="GO:1904262">
    <property type="term" value="P:negative regulation of TORC1 signaling"/>
    <property type="evidence" value="ECO:0007669"/>
    <property type="project" value="TreeGrafter"/>
</dbReference>
<dbReference type="PANTHER" id="PTHR13179">
    <property type="entry name" value="DEP DOMAIN CONTAINING PROTEIN 5"/>
    <property type="match status" value="1"/>
</dbReference>
<feature type="compositionally biased region" description="Low complexity" evidence="5">
    <location>
        <begin position="764"/>
        <end position="774"/>
    </location>
</feature>
<feature type="compositionally biased region" description="Basic residues" evidence="5">
    <location>
        <begin position="213"/>
        <end position="224"/>
    </location>
</feature>
<evidence type="ECO:0000256" key="2">
    <source>
        <dbReference type="ARBA" id="ARBA00005643"/>
    </source>
</evidence>
<feature type="compositionally biased region" description="Polar residues" evidence="5">
    <location>
        <begin position="1538"/>
        <end position="1559"/>
    </location>
</feature>
<accession>A0AAN6GT99</accession>
<dbReference type="InterPro" id="IPR036390">
    <property type="entry name" value="WH_DNA-bd_sf"/>
</dbReference>
<dbReference type="SMART" id="SM00049">
    <property type="entry name" value="DEP"/>
    <property type="match status" value="1"/>
</dbReference>
<proteinExistence type="inferred from homology"/>
<keyword evidence="8" id="KW-1185">Reference proteome</keyword>
<feature type="compositionally biased region" description="Polar residues" evidence="5">
    <location>
        <begin position="164"/>
        <end position="173"/>
    </location>
</feature>
<dbReference type="CDD" id="cd04449">
    <property type="entry name" value="DEP_DEPDC5-like"/>
    <property type="match status" value="1"/>
</dbReference>
<dbReference type="InterPro" id="IPR045838">
    <property type="entry name" value="DEPDC5_CTD"/>
</dbReference>
<feature type="compositionally biased region" description="Basic and acidic residues" evidence="5">
    <location>
        <begin position="1126"/>
        <end position="1140"/>
    </location>
</feature>
<dbReference type="Gene3D" id="1.10.10.10">
    <property type="entry name" value="Winged helix-like DNA-binding domain superfamily/Winged helix DNA-binding domain"/>
    <property type="match status" value="1"/>
</dbReference>
<feature type="compositionally biased region" description="Polar residues" evidence="5">
    <location>
        <begin position="775"/>
        <end position="805"/>
    </location>
</feature>
<evidence type="ECO:0000256" key="3">
    <source>
        <dbReference type="ARBA" id="ARBA00018529"/>
    </source>
</evidence>
<reference evidence="7" key="1">
    <citation type="journal article" date="2023" name="PhytoFront">
        <title>Draft Genome Resources of Seven Strains of Tilletia horrida, Causal Agent of Kernel Smut of Rice.</title>
        <authorList>
            <person name="Khanal S."/>
            <person name="Antony Babu S."/>
            <person name="Zhou X.G."/>
        </authorList>
    </citation>
    <scope>NUCLEOTIDE SEQUENCE</scope>
    <source>
        <strain evidence="7">TX6</strain>
    </source>
</reference>
<dbReference type="InterPro" id="IPR027244">
    <property type="entry name" value="IML1"/>
</dbReference>
<dbReference type="PANTHER" id="PTHR13179:SF8">
    <property type="entry name" value="GATOR COMPLEX PROTEIN DEPDC5"/>
    <property type="match status" value="1"/>
</dbReference>
<dbReference type="GO" id="GO:0035556">
    <property type="term" value="P:intracellular signal transduction"/>
    <property type="evidence" value="ECO:0007669"/>
    <property type="project" value="InterPro"/>
</dbReference>
<feature type="compositionally biased region" description="Low complexity" evidence="5">
    <location>
        <begin position="971"/>
        <end position="983"/>
    </location>
</feature>
<feature type="compositionally biased region" description="Low complexity" evidence="5">
    <location>
        <begin position="1192"/>
        <end position="1204"/>
    </location>
</feature>
<dbReference type="InterPro" id="IPR036388">
    <property type="entry name" value="WH-like_DNA-bd_sf"/>
</dbReference>
<dbReference type="PROSITE" id="PS50186">
    <property type="entry name" value="DEP"/>
    <property type="match status" value="1"/>
</dbReference>
<feature type="compositionally biased region" description="Polar residues" evidence="5">
    <location>
        <begin position="1077"/>
        <end position="1093"/>
    </location>
</feature>
<evidence type="ECO:0000313" key="8">
    <source>
        <dbReference type="Proteomes" id="UP001176517"/>
    </source>
</evidence>
<dbReference type="Pfam" id="PF00610">
    <property type="entry name" value="DEP"/>
    <property type="match status" value="1"/>
</dbReference>
<feature type="compositionally biased region" description="Low complexity" evidence="5">
    <location>
        <begin position="1100"/>
        <end position="1119"/>
    </location>
</feature>
<gene>
    <name evidence="7" type="primary">IML1</name>
    <name evidence="7" type="ORF">OC846_001654</name>
</gene>
<comment type="similarity">
    <text evidence="2">Belongs to the IML1 family.</text>
</comment>
<evidence type="ECO:0000256" key="4">
    <source>
        <dbReference type="ARBA" id="ARBA00021881"/>
    </source>
</evidence>
<feature type="region of interest" description="Disordered" evidence="5">
    <location>
        <begin position="1063"/>
        <end position="1204"/>
    </location>
</feature>
<feature type="compositionally biased region" description="Polar residues" evidence="5">
    <location>
        <begin position="1175"/>
        <end position="1191"/>
    </location>
</feature>
<dbReference type="GO" id="GO:1990130">
    <property type="term" value="C:GATOR1 complex"/>
    <property type="evidence" value="ECO:0007669"/>
    <property type="project" value="TreeGrafter"/>
</dbReference>
<evidence type="ECO:0000259" key="6">
    <source>
        <dbReference type="PROSITE" id="PS50186"/>
    </source>
</evidence>
<feature type="compositionally biased region" description="Polar residues" evidence="5">
    <location>
        <begin position="1566"/>
        <end position="1578"/>
    </location>
</feature>
<dbReference type="GO" id="GO:0005774">
    <property type="term" value="C:vacuolar membrane"/>
    <property type="evidence" value="ECO:0007669"/>
    <property type="project" value="UniProtKB-SubCell"/>
</dbReference>
<feature type="region of interest" description="Disordered" evidence="5">
    <location>
        <begin position="135"/>
        <end position="226"/>
    </location>
</feature>